<dbReference type="RefSeq" id="YP_009262626.1">
    <property type="nucleotide sequence ID" value="NC_030537.1"/>
</dbReference>
<keyword evidence="9" id="KW-1278">Translocase</keyword>
<evidence type="ECO:0000256" key="3">
    <source>
        <dbReference type="ARBA" id="ARBA00012944"/>
    </source>
</evidence>
<evidence type="ECO:0000256" key="6">
    <source>
        <dbReference type="ARBA" id="ARBA00022660"/>
    </source>
</evidence>
<evidence type="ECO:0000259" key="20">
    <source>
        <dbReference type="Pfam" id="PF00361"/>
    </source>
</evidence>
<dbReference type="GO" id="GO:0006120">
    <property type="term" value="P:mitochondrial electron transport, NADH to ubiquinone"/>
    <property type="evidence" value="ECO:0007669"/>
    <property type="project" value="TreeGrafter"/>
</dbReference>
<keyword evidence="10" id="KW-0249">Electron transport</keyword>
<keyword evidence="11 18" id="KW-1133">Transmembrane helix</keyword>
<evidence type="ECO:0000256" key="15">
    <source>
        <dbReference type="ARBA" id="ARBA00023136"/>
    </source>
</evidence>
<keyword evidence="12" id="KW-0520">NAD</keyword>
<evidence type="ECO:0000256" key="4">
    <source>
        <dbReference type="ARBA" id="ARBA00021008"/>
    </source>
</evidence>
<feature type="transmembrane region" description="Helical" evidence="18">
    <location>
        <begin position="29"/>
        <end position="46"/>
    </location>
</feature>
<dbReference type="PANTHER" id="PTHR46552:SF1">
    <property type="entry name" value="NADH-UBIQUINONE OXIDOREDUCTASE CHAIN 2"/>
    <property type="match status" value="1"/>
</dbReference>
<feature type="transmembrane region" description="Helical" evidence="18">
    <location>
        <begin position="145"/>
        <end position="164"/>
    </location>
</feature>
<dbReference type="InterPro" id="IPR001750">
    <property type="entry name" value="ND/Mrp_TM"/>
</dbReference>
<dbReference type="EC" id="7.1.1.2" evidence="3"/>
<dbReference type="GO" id="GO:0005743">
    <property type="term" value="C:mitochondrial inner membrane"/>
    <property type="evidence" value="ECO:0007669"/>
    <property type="project" value="UniProtKB-SubCell"/>
</dbReference>
<protein>
    <recommendedName>
        <fullName evidence="4">NADH-ubiquinone oxidoreductase chain 2</fullName>
        <ecNumber evidence="3">7.1.1.2</ecNumber>
    </recommendedName>
    <alternativeName>
        <fullName evidence="16">NADH dehydrogenase subunit 2</fullName>
    </alternativeName>
</protein>
<evidence type="ECO:0000256" key="19">
    <source>
        <dbReference type="SAM" id="SignalP"/>
    </source>
</evidence>
<feature type="chain" id="PRO_5016566114" description="NADH-ubiquinone oxidoreductase chain 2" evidence="19">
    <location>
        <begin position="20"/>
        <end position="313"/>
    </location>
</feature>
<proteinExistence type="inferred from homology"/>
<dbReference type="EMBL" id="KU365324">
    <property type="protein sequence ID" value="ANI87292.1"/>
    <property type="molecule type" value="Genomic_DNA"/>
</dbReference>
<evidence type="ECO:0000256" key="11">
    <source>
        <dbReference type="ARBA" id="ARBA00022989"/>
    </source>
</evidence>
<evidence type="ECO:0000313" key="21">
    <source>
        <dbReference type="EMBL" id="ANI87292.1"/>
    </source>
</evidence>
<evidence type="ECO:0000256" key="7">
    <source>
        <dbReference type="ARBA" id="ARBA00022692"/>
    </source>
</evidence>
<reference evidence="21" key="2">
    <citation type="journal article" date="2016" name="Mitochondrial DNA Part B Resour">
        <title>Complete mitochondrial genome sequences and phylogenetic relationship of Elysia ornata (Swainson, 1840) (Mollusca, Gastropoda, Heterobranchia, Sacoglossa).</title>
        <authorList>
            <person name="Karagozlu M.Z."/>
            <person name="Sung J.M."/>
            <person name="Lee J.H."/>
            <person name="Kwon T."/>
            <person name="Kim C.-B."/>
        </authorList>
    </citation>
    <scope>NUCLEOTIDE SEQUENCE</scope>
</reference>
<feature type="transmembrane region" description="Helical" evidence="18">
    <location>
        <begin position="194"/>
        <end position="214"/>
    </location>
</feature>
<evidence type="ECO:0000256" key="14">
    <source>
        <dbReference type="ARBA" id="ARBA00023128"/>
    </source>
</evidence>
<feature type="transmembrane region" description="Helical" evidence="18">
    <location>
        <begin position="294"/>
        <end position="312"/>
    </location>
</feature>
<accession>A0A342KD22</accession>
<comment type="subcellular location">
    <subcellularLocation>
        <location evidence="1">Mitochondrion inner membrane</location>
        <topology evidence="1">Multi-pass membrane protein</topology>
    </subcellularLocation>
</comment>
<feature type="transmembrane region" description="Helical" evidence="18">
    <location>
        <begin position="120"/>
        <end position="139"/>
    </location>
</feature>
<feature type="transmembrane region" description="Helical" evidence="18">
    <location>
        <begin position="58"/>
        <end position="79"/>
    </location>
</feature>
<feature type="transmembrane region" description="Helical" evidence="18">
    <location>
        <begin position="226"/>
        <end position="245"/>
    </location>
</feature>
<feature type="signal peptide" evidence="19">
    <location>
        <begin position="1"/>
        <end position="19"/>
    </location>
</feature>
<evidence type="ECO:0000256" key="16">
    <source>
        <dbReference type="ARBA" id="ARBA00031028"/>
    </source>
</evidence>
<geneLocation type="mitochondrion" evidence="21"/>
<evidence type="ECO:0000256" key="10">
    <source>
        <dbReference type="ARBA" id="ARBA00022982"/>
    </source>
</evidence>
<feature type="transmembrane region" description="Helical" evidence="18">
    <location>
        <begin position="251"/>
        <end position="273"/>
    </location>
</feature>
<keyword evidence="15 18" id="KW-0472">Membrane</keyword>
<name>A0A342KD22_9GAST</name>
<keyword evidence="7 18" id="KW-0812">Transmembrane</keyword>
<keyword evidence="5" id="KW-0813">Transport</keyword>
<dbReference type="CTD" id="4536"/>
<keyword evidence="19" id="KW-0732">Signal</keyword>
<dbReference type="GO" id="GO:0008137">
    <property type="term" value="F:NADH dehydrogenase (ubiquinone) activity"/>
    <property type="evidence" value="ECO:0007669"/>
    <property type="project" value="UniProtKB-EC"/>
</dbReference>
<evidence type="ECO:0000256" key="13">
    <source>
        <dbReference type="ARBA" id="ARBA00023075"/>
    </source>
</evidence>
<evidence type="ECO:0000256" key="1">
    <source>
        <dbReference type="ARBA" id="ARBA00004448"/>
    </source>
</evidence>
<evidence type="ECO:0000256" key="8">
    <source>
        <dbReference type="ARBA" id="ARBA00022792"/>
    </source>
</evidence>
<keyword evidence="14 21" id="KW-0496">Mitochondrion</keyword>
<gene>
    <name evidence="21" type="primary">ND2</name>
</gene>
<comment type="similarity">
    <text evidence="2">Belongs to the complex I subunit 2 family.</text>
</comment>
<dbReference type="AlphaFoldDB" id="A0A342KD22"/>
<keyword evidence="8" id="KW-0999">Mitochondrion inner membrane</keyword>
<dbReference type="Pfam" id="PF00361">
    <property type="entry name" value="Proton_antipo_M"/>
    <property type="match status" value="1"/>
</dbReference>
<comment type="catalytic activity">
    <reaction evidence="17">
        <text>a ubiquinone + NADH + 5 H(+)(in) = a ubiquinol + NAD(+) + 4 H(+)(out)</text>
        <dbReference type="Rhea" id="RHEA:29091"/>
        <dbReference type="Rhea" id="RHEA-COMP:9565"/>
        <dbReference type="Rhea" id="RHEA-COMP:9566"/>
        <dbReference type="ChEBI" id="CHEBI:15378"/>
        <dbReference type="ChEBI" id="CHEBI:16389"/>
        <dbReference type="ChEBI" id="CHEBI:17976"/>
        <dbReference type="ChEBI" id="CHEBI:57540"/>
        <dbReference type="ChEBI" id="CHEBI:57945"/>
        <dbReference type="EC" id="7.1.1.2"/>
    </reaction>
</comment>
<organism evidence="21">
    <name type="scientific">Elysia ornata</name>
    <name type="common">ornate elysia</name>
    <dbReference type="NCBI Taxonomy" id="305967"/>
    <lineage>
        <taxon>Eukaryota</taxon>
        <taxon>Metazoa</taxon>
        <taxon>Spiralia</taxon>
        <taxon>Lophotrochozoa</taxon>
        <taxon>Mollusca</taxon>
        <taxon>Gastropoda</taxon>
        <taxon>Heterobranchia</taxon>
        <taxon>Euthyneura</taxon>
        <taxon>Panpulmonata</taxon>
        <taxon>Sacoglossa</taxon>
        <taxon>Placobranchoidea</taxon>
        <taxon>Plakobranchidae</taxon>
        <taxon>Elysia</taxon>
    </lineage>
</organism>
<evidence type="ECO:0000256" key="17">
    <source>
        <dbReference type="ARBA" id="ARBA00049551"/>
    </source>
</evidence>
<sequence length="313" mass="34719">MSSANLLFLSLLVTGPVVSVSSSNWIICWAGVELSFLGLIPLLFMNNKYVSLTKESSMKYFCIQALGSGILFYSGLMMFSDLSSMFNNFLFILSIFLKLGVFPMHFWVPSVAAGLDLIPLFFILTVQKIAPFAFLTLMVNELDEVFSLGISLLGGVTSLVGSIMGNNQTDLRAMLGCSSVAHSGWLVLGCLTGYFWGYFFIYCISLFIVFIFLMSPLSLSETGMGILSLSGLPPFFMFLGKWGVLKSSLEIGFPSWLISFFLLGAVISLGFYLKFSYSFMLNNSGLMWKKSQNSVAVSFLMFNFFILTLFFIV</sequence>
<evidence type="ECO:0000256" key="12">
    <source>
        <dbReference type="ARBA" id="ARBA00023027"/>
    </source>
</evidence>
<keyword evidence="6" id="KW-0679">Respiratory chain</keyword>
<feature type="domain" description="NADH:quinone oxidoreductase/Mrp antiporter transmembrane" evidence="20">
    <location>
        <begin position="22"/>
        <end position="203"/>
    </location>
</feature>
<dbReference type="GeneID" id="28255504"/>
<keyword evidence="13" id="KW-0830">Ubiquinone</keyword>
<dbReference type="InterPro" id="IPR050175">
    <property type="entry name" value="Complex_I_Subunit_2"/>
</dbReference>
<dbReference type="PANTHER" id="PTHR46552">
    <property type="entry name" value="NADH-UBIQUINONE OXIDOREDUCTASE CHAIN 2"/>
    <property type="match status" value="1"/>
</dbReference>
<evidence type="ECO:0000256" key="2">
    <source>
        <dbReference type="ARBA" id="ARBA00007012"/>
    </source>
</evidence>
<evidence type="ECO:0000256" key="5">
    <source>
        <dbReference type="ARBA" id="ARBA00022448"/>
    </source>
</evidence>
<reference evidence="21" key="1">
    <citation type="submission" date="2015-12" db="EMBL/GenBank/DDBJ databases">
        <authorList>
            <person name="Shamseldin A."/>
            <person name="Moawad H."/>
            <person name="Abd El-Rahim W.M."/>
            <person name="Sadowsky M.J."/>
        </authorList>
    </citation>
    <scope>NUCLEOTIDE SEQUENCE</scope>
</reference>
<evidence type="ECO:0000256" key="18">
    <source>
        <dbReference type="SAM" id="Phobius"/>
    </source>
</evidence>
<feature type="transmembrane region" description="Helical" evidence="18">
    <location>
        <begin position="85"/>
        <end position="108"/>
    </location>
</feature>
<evidence type="ECO:0000256" key="9">
    <source>
        <dbReference type="ARBA" id="ARBA00022967"/>
    </source>
</evidence>